<proteinExistence type="predicted"/>
<dbReference type="Proteomes" id="UP001153269">
    <property type="component" value="Unassembled WGS sequence"/>
</dbReference>
<gene>
    <name evidence="2" type="ORF">PLEPLA_LOCUS31213</name>
</gene>
<evidence type="ECO:0000313" key="2">
    <source>
        <dbReference type="EMBL" id="CAB1443497.1"/>
    </source>
</evidence>
<dbReference type="EMBL" id="CADEAL010003112">
    <property type="protein sequence ID" value="CAB1443497.1"/>
    <property type="molecule type" value="Genomic_DNA"/>
</dbReference>
<protein>
    <submittedName>
        <fullName evidence="2">Uncharacterized protein</fullName>
    </submittedName>
</protein>
<name>A0A9N7V6D2_PLEPL</name>
<feature type="region of interest" description="Disordered" evidence="1">
    <location>
        <begin position="1"/>
        <end position="74"/>
    </location>
</feature>
<evidence type="ECO:0000256" key="1">
    <source>
        <dbReference type="SAM" id="MobiDB-lite"/>
    </source>
</evidence>
<reference evidence="2" key="1">
    <citation type="submission" date="2020-03" db="EMBL/GenBank/DDBJ databases">
        <authorList>
            <person name="Weist P."/>
        </authorList>
    </citation>
    <scope>NUCLEOTIDE SEQUENCE</scope>
</reference>
<feature type="compositionally biased region" description="Basic residues" evidence="1">
    <location>
        <begin position="60"/>
        <end position="73"/>
    </location>
</feature>
<comment type="caution">
    <text evidence="2">The sequence shown here is derived from an EMBL/GenBank/DDBJ whole genome shotgun (WGS) entry which is preliminary data.</text>
</comment>
<evidence type="ECO:0000313" key="3">
    <source>
        <dbReference type="Proteomes" id="UP001153269"/>
    </source>
</evidence>
<keyword evidence="3" id="KW-1185">Reference proteome</keyword>
<dbReference type="AlphaFoldDB" id="A0A9N7V6D2"/>
<feature type="compositionally biased region" description="Basic and acidic residues" evidence="1">
    <location>
        <begin position="1"/>
        <end position="11"/>
    </location>
</feature>
<accession>A0A9N7V6D2</accession>
<organism evidence="2 3">
    <name type="scientific">Pleuronectes platessa</name>
    <name type="common">European plaice</name>
    <dbReference type="NCBI Taxonomy" id="8262"/>
    <lineage>
        <taxon>Eukaryota</taxon>
        <taxon>Metazoa</taxon>
        <taxon>Chordata</taxon>
        <taxon>Craniata</taxon>
        <taxon>Vertebrata</taxon>
        <taxon>Euteleostomi</taxon>
        <taxon>Actinopterygii</taxon>
        <taxon>Neopterygii</taxon>
        <taxon>Teleostei</taxon>
        <taxon>Neoteleostei</taxon>
        <taxon>Acanthomorphata</taxon>
        <taxon>Carangaria</taxon>
        <taxon>Pleuronectiformes</taxon>
        <taxon>Pleuronectoidei</taxon>
        <taxon>Pleuronectidae</taxon>
        <taxon>Pleuronectes</taxon>
    </lineage>
</organism>
<sequence length="100" mass="11305">MKERSRHEGGTRTHRHTSMAPGVCLRSTTSLPHTPMTVTVGRLSGRRHSSSEADNSLNNRMKKKKKKKKKKKNIISTANAKELLQTTAKVTINIHCCRWV</sequence>